<feature type="compositionally biased region" description="Polar residues" evidence="1">
    <location>
        <begin position="101"/>
        <end position="110"/>
    </location>
</feature>
<dbReference type="AlphaFoldDB" id="A0A5B7HD06"/>
<organism evidence="3 4">
    <name type="scientific">Portunus trituberculatus</name>
    <name type="common">Swimming crab</name>
    <name type="synonym">Neptunus trituberculatus</name>
    <dbReference type="NCBI Taxonomy" id="210409"/>
    <lineage>
        <taxon>Eukaryota</taxon>
        <taxon>Metazoa</taxon>
        <taxon>Ecdysozoa</taxon>
        <taxon>Arthropoda</taxon>
        <taxon>Crustacea</taxon>
        <taxon>Multicrustacea</taxon>
        <taxon>Malacostraca</taxon>
        <taxon>Eumalacostraca</taxon>
        <taxon>Eucarida</taxon>
        <taxon>Decapoda</taxon>
        <taxon>Pleocyemata</taxon>
        <taxon>Brachyura</taxon>
        <taxon>Eubrachyura</taxon>
        <taxon>Portunoidea</taxon>
        <taxon>Portunidae</taxon>
        <taxon>Portuninae</taxon>
        <taxon>Portunus</taxon>
    </lineage>
</organism>
<gene>
    <name evidence="3" type="ORF">E2C01_061375</name>
</gene>
<accession>A0A5B7HD06</accession>
<feature type="chain" id="PRO_5023017884" evidence="2">
    <location>
        <begin position="19"/>
        <end position="151"/>
    </location>
</feature>
<evidence type="ECO:0000256" key="2">
    <source>
        <dbReference type="SAM" id="SignalP"/>
    </source>
</evidence>
<proteinExistence type="predicted"/>
<feature type="signal peptide" evidence="2">
    <location>
        <begin position="1"/>
        <end position="18"/>
    </location>
</feature>
<comment type="caution">
    <text evidence="3">The sequence shown here is derived from an EMBL/GenBank/DDBJ whole genome shotgun (WGS) entry which is preliminary data.</text>
</comment>
<dbReference type="Proteomes" id="UP000324222">
    <property type="component" value="Unassembled WGS sequence"/>
</dbReference>
<reference evidence="3 4" key="1">
    <citation type="submission" date="2019-05" db="EMBL/GenBank/DDBJ databases">
        <title>Another draft genome of Portunus trituberculatus and its Hox gene families provides insights of decapod evolution.</title>
        <authorList>
            <person name="Jeong J.-H."/>
            <person name="Song I."/>
            <person name="Kim S."/>
            <person name="Choi T."/>
            <person name="Kim D."/>
            <person name="Ryu S."/>
            <person name="Kim W."/>
        </authorList>
    </citation>
    <scope>NUCLEOTIDE SEQUENCE [LARGE SCALE GENOMIC DNA]</scope>
    <source>
        <tissue evidence="3">Muscle</tissue>
    </source>
</reference>
<protein>
    <submittedName>
        <fullName evidence="3">Uncharacterized protein</fullName>
    </submittedName>
</protein>
<feature type="compositionally biased region" description="Basic and acidic residues" evidence="1">
    <location>
        <begin position="23"/>
        <end position="38"/>
    </location>
</feature>
<feature type="region of interest" description="Disordered" evidence="1">
    <location>
        <begin position="23"/>
        <end position="111"/>
    </location>
</feature>
<evidence type="ECO:0000313" key="3">
    <source>
        <dbReference type="EMBL" id="MPC67207.1"/>
    </source>
</evidence>
<sequence length="151" mass="16334">MATQAVLLAVLSSALLEGHLRQRDGRQGVQCEGRRSLGEGEPPGTTWASLLCGQPSQHEAPTFPRDLKLLDPAPPLHQPYPSKHGKNTDSLPSPRVEATKRSISVNTDPRSCQLLSTPSTLMPPLVMVPPPCLGPCRWRVTGFPPPQMTGF</sequence>
<name>A0A5B7HD06_PORTR</name>
<evidence type="ECO:0000313" key="4">
    <source>
        <dbReference type="Proteomes" id="UP000324222"/>
    </source>
</evidence>
<keyword evidence="2" id="KW-0732">Signal</keyword>
<dbReference type="EMBL" id="VSRR010025895">
    <property type="protein sequence ID" value="MPC67207.1"/>
    <property type="molecule type" value="Genomic_DNA"/>
</dbReference>
<evidence type="ECO:0000256" key="1">
    <source>
        <dbReference type="SAM" id="MobiDB-lite"/>
    </source>
</evidence>
<keyword evidence="4" id="KW-1185">Reference proteome</keyword>